<evidence type="ECO:0000256" key="4">
    <source>
        <dbReference type="ARBA" id="ARBA00022679"/>
    </source>
</evidence>
<dbReference type="InterPro" id="IPR004498">
    <property type="entry name" value="Ribosomal_PrmA_MeTrfase"/>
</dbReference>
<dbReference type="CDD" id="cd02440">
    <property type="entry name" value="AdoMet_MTases"/>
    <property type="match status" value="1"/>
</dbReference>
<protein>
    <recommendedName>
        <fullName evidence="8">ETFB lysine methyltransferase</fullName>
    </recommendedName>
    <alternativeName>
        <fullName evidence="7">Protein N-lysine methyltransferase METTL20</fullName>
    </alternativeName>
</protein>
<dbReference type="PANTHER" id="PTHR43648">
    <property type="entry name" value="ELECTRON TRANSFER FLAVOPROTEIN BETA SUBUNIT LYSINE METHYLTRANSFERASE"/>
    <property type="match status" value="1"/>
</dbReference>
<reference evidence="9 10" key="1">
    <citation type="journal article" date="2024" name="Nat. Commun.">
        <title>Phylogenomics reveals the evolutionary origins of lichenization in chlorophyte algae.</title>
        <authorList>
            <person name="Puginier C."/>
            <person name="Libourel C."/>
            <person name="Otte J."/>
            <person name="Skaloud P."/>
            <person name="Haon M."/>
            <person name="Grisel S."/>
            <person name="Petersen M."/>
            <person name="Berrin J.G."/>
            <person name="Delaux P.M."/>
            <person name="Dal Grande F."/>
            <person name="Keller J."/>
        </authorList>
    </citation>
    <scope>NUCLEOTIDE SEQUENCE [LARGE SCALE GENOMIC DNA]</scope>
    <source>
        <strain evidence="9 10">SAG 216-7</strain>
    </source>
</reference>
<dbReference type="NCBIfam" id="TIGR00406">
    <property type="entry name" value="prmA"/>
    <property type="match status" value="1"/>
</dbReference>
<comment type="caution">
    <text evidence="9">The sequence shown here is derived from an EMBL/GenBank/DDBJ whole genome shotgun (WGS) entry which is preliminary data.</text>
</comment>
<comment type="similarity">
    <text evidence="6">Belongs to the methyltransferase superfamily. ETFBKMT family.</text>
</comment>
<keyword evidence="10" id="KW-1185">Reference proteome</keyword>
<name>A0ABR2YFW8_9CHLO</name>
<keyword evidence="3" id="KW-0489">Methyltransferase</keyword>
<dbReference type="Gene3D" id="3.40.50.150">
    <property type="entry name" value="Vaccinia Virus protein VP39"/>
    <property type="match status" value="1"/>
</dbReference>
<dbReference type="PANTHER" id="PTHR43648:SF1">
    <property type="entry name" value="ELECTRON TRANSFER FLAVOPROTEIN BETA SUBUNIT LYSINE METHYLTRANSFERASE"/>
    <property type="match status" value="1"/>
</dbReference>
<evidence type="ECO:0000313" key="9">
    <source>
        <dbReference type="EMBL" id="KAK9904698.1"/>
    </source>
</evidence>
<organism evidence="9 10">
    <name type="scientific">Coccomyxa subellipsoidea</name>
    <dbReference type="NCBI Taxonomy" id="248742"/>
    <lineage>
        <taxon>Eukaryota</taxon>
        <taxon>Viridiplantae</taxon>
        <taxon>Chlorophyta</taxon>
        <taxon>core chlorophytes</taxon>
        <taxon>Trebouxiophyceae</taxon>
        <taxon>Trebouxiophyceae incertae sedis</taxon>
        <taxon>Coccomyxaceae</taxon>
        <taxon>Coccomyxa</taxon>
    </lineage>
</organism>
<proteinExistence type="inferred from homology"/>
<dbReference type="InterPro" id="IPR029063">
    <property type="entry name" value="SAM-dependent_MTases_sf"/>
</dbReference>
<evidence type="ECO:0000256" key="7">
    <source>
        <dbReference type="ARBA" id="ARBA00041867"/>
    </source>
</evidence>
<dbReference type="Pfam" id="PF06325">
    <property type="entry name" value="PrmA"/>
    <property type="match status" value="1"/>
</dbReference>
<evidence type="ECO:0000256" key="1">
    <source>
        <dbReference type="ARBA" id="ARBA00009741"/>
    </source>
</evidence>
<keyword evidence="5" id="KW-0949">S-adenosyl-L-methionine</keyword>
<dbReference type="PIRSF" id="PIRSF000401">
    <property type="entry name" value="RPL11_MTase"/>
    <property type="match status" value="1"/>
</dbReference>
<keyword evidence="2" id="KW-0963">Cytoplasm</keyword>
<evidence type="ECO:0000256" key="5">
    <source>
        <dbReference type="ARBA" id="ARBA00022691"/>
    </source>
</evidence>
<evidence type="ECO:0000313" key="10">
    <source>
        <dbReference type="Proteomes" id="UP001491310"/>
    </source>
</evidence>
<dbReference type="Proteomes" id="UP001491310">
    <property type="component" value="Unassembled WGS sequence"/>
</dbReference>
<evidence type="ECO:0000256" key="6">
    <source>
        <dbReference type="ARBA" id="ARBA00037932"/>
    </source>
</evidence>
<sequence length="314" mass="33403">MHTLRVKIEDIPGPTVNAMTDELLSLGALSASVEEYRGADTPEQEIFGDNSEVWERCTVQALFAASTDVDATLAQWHTQSGSAAPLKYEVEEVPDQEWMDSVRASYQPACVEDGLWIVPSWCEPPQPSATNIILEPGLAFGTGEHPTTRLCLKALSRLPLAGKRVIDYGTGSGVLAIAALKMGASEALGTDTDALAVHSAKCNADLNGVAASFRAVQCSASPADLEPVAAAGLTDVERSFDVCVANILQGPLLELGPRLASYVRAGGVILLSGILVEQWPAVKDIYEPFFADFEVASEGKWALVTGTRVRDSKS</sequence>
<gene>
    <name evidence="9" type="ORF">WJX75_000771</name>
</gene>
<dbReference type="InterPro" id="IPR050078">
    <property type="entry name" value="Ribosomal_L11_MeTrfase_PrmA"/>
</dbReference>
<dbReference type="HAMAP" id="MF_00735">
    <property type="entry name" value="Methyltr_PrmA"/>
    <property type="match status" value="1"/>
</dbReference>
<keyword evidence="4" id="KW-0808">Transferase</keyword>
<evidence type="ECO:0000256" key="2">
    <source>
        <dbReference type="ARBA" id="ARBA00022490"/>
    </source>
</evidence>
<dbReference type="EMBL" id="JALJOT010000012">
    <property type="protein sequence ID" value="KAK9904698.1"/>
    <property type="molecule type" value="Genomic_DNA"/>
</dbReference>
<evidence type="ECO:0000256" key="3">
    <source>
        <dbReference type="ARBA" id="ARBA00022603"/>
    </source>
</evidence>
<accession>A0ABR2YFW8</accession>
<evidence type="ECO:0000256" key="8">
    <source>
        <dbReference type="ARBA" id="ARBA00042266"/>
    </source>
</evidence>
<comment type="similarity">
    <text evidence="1">Belongs to the methyltransferase superfamily. PrmA family.</text>
</comment>
<dbReference type="SUPFAM" id="SSF53335">
    <property type="entry name" value="S-adenosyl-L-methionine-dependent methyltransferases"/>
    <property type="match status" value="1"/>
</dbReference>